<dbReference type="Proteomes" id="UP000290204">
    <property type="component" value="Unassembled WGS sequence"/>
</dbReference>
<proteinExistence type="predicted"/>
<dbReference type="RefSeq" id="WP_129131538.1">
    <property type="nucleotide sequence ID" value="NZ_SDHW01000004.1"/>
</dbReference>
<dbReference type="PROSITE" id="PS51257">
    <property type="entry name" value="PROKAR_LIPOPROTEIN"/>
    <property type="match status" value="1"/>
</dbReference>
<dbReference type="OrthoDB" id="673912at2"/>
<gene>
    <name evidence="2" type="ORF">ESA94_13920</name>
</gene>
<comment type="caution">
    <text evidence="2">The sequence shown here is derived from an EMBL/GenBank/DDBJ whole genome shotgun (WGS) entry which is preliminary data.</text>
</comment>
<protein>
    <recommendedName>
        <fullName evidence="4">Lipocalin-like domain-containing protein</fullName>
    </recommendedName>
</protein>
<evidence type="ECO:0000313" key="3">
    <source>
        <dbReference type="Proteomes" id="UP000290204"/>
    </source>
</evidence>
<evidence type="ECO:0000313" key="2">
    <source>
        <dbReference type="EMBL" id="RXK59234.1"/>
    </source>
</evidence>
<dbReference type="EMBL" id="SDHW01000004">
    <property type="protein sequence ID" value="RXK59234.1"/>
    <property type="molecule type" value="Genomic_DNA"/>
</dbReference>
<feature type="chain" id="PRO_5020561194" description="Lipocalin-like domain-containing protein" evidence="1">
    <location>
        <begin position="22"/>
        <end position="209"/>
    </location>
</feature>
<sequence>MKSPKIVAALFAIAFVAASCSKEKSFSANGSNGSGTGSIQGNWKFISTSGITSTSTVENNSGIESKAEIILRYASSNPVGVYNISGTIFKGVGVGYDYNGKLILRQLENNVVQFEDSSDISMPMPPSNSESKYKLIGTDSIYFETGALSGPSAPGSTAPAVTGVGCKYKLEGNRLTFIMKTSIPQVITQNGITLKVTQSTDVNIVLEKQ</sequence>
<evidence type="ECO:0008006" key="4">
    <source>
        <dbReference type="Google" id="ProtNLM"/>
    </source>
</evidence>
<reference evidence="2 3" key="1">
    <citation type="submission" date="2019-01" db="EMBL/GenBank/DDBJ databases">
        <title>Lacibacter sp. strain TTM-7.</title>
        <authorList>
            <person name="Chen W.-M."/>
        </authorList>
    </citation>
    <scope>NUCLEOTIDE SEQUENCE [LARGE SCALE GENOMIC DNA]</scope>
    <source>
        <strain evidence="2 3">TTM-7</strain>
    </source>
</reference>
<accession>A0A4V1M7C2</accession>
<keyword evidence="3" id="KW-1185">Reference proteome</keyword>
<keyword evidence="1" id="KW-0732">Signal</keyword>
<organism evidence="2 3">
    <name type="scientific">Lacibacter luteus</name>
    <dbReference type="NCBI Taxonomy" id="2508719"/>
    <lineage>
        <taxon>Bacteria</taxon>
        <taxon>Pseudomonadati</taxon>
        <taxon>Bacteroidota</taxon>
        <taxon>Chitinophagia</taxon>
        <taxon>Chitinophagales</taxon>
        <taxon>Chitinophagaceae</taxon>
        <taxon>Lacibacter</taxon>
    </lineage>
</organism>
<evidence type="ECO:0000256" key="1">
    <source>
        <dbReference type="SAM" id="SignalP"/>
    </source>
</evidence>
<feature type="signal peptide" evidence="1">
    <location>
        <begin position="1"/>
        <end position="21"/>
    </location>
</feature>
<dbReference type="AlphaFoldDB" id="A0A4V1M7C2"/>
<name>A0A4V1M7C2_9BACT</name>